<proteinExistence type="predicted"/>
<name>A0A1M6IIE5_9ACTN</name>
<gene>
    <name evidence="1" type="ORF">SAMN02745244_02292</name>
</gene>
<keyword evidence="2" id="KW-1185">Reference proteome</keyword>
<dbReference type="Proteomes" id="UP000184512">
    <property type="component" value="Unassembled WGS sequence"/>
</dbReference>
<accession>A0A1M6IIE5</accession>
<dbReference type="AlphaFoldDB" id="A0A1M6IIE5"/>
<reference evidence="2" key="1">
    <citation type="submission" date="2016-11" db="EMBL/GenBank/DDBJ databases">
        <authorList>
            <person name="Varghese N."/>
            <person name="Submissions S."/>
        </authorList>
    </citation>
    <scope>NUCLEOTIDE SEQUENCE [LARGE SCALE GENOMIC DNA]</scope>
    <source>
        <strain evidence="2">DSM 12906</strain>
    </source>
</reference>
<sequence length="201" mass="21483">MLAFLQAATEPRSVIDVAEELGLHKNSARFHLDALVESGFARREVGATGSQGRPPLVFTATSEAPTIGNLHLTELVQVLISSFVEPARDAFPLSEQAGRSWGSAVASQEEEPDPDLGGLAVHLGERGFGTTHEDGELSFTRCPFRTMVTPEQLPLVCAMHKGFLDGYLAQSGSDLVTDDLEVGPVVCRATFTEHVPAARTA</sequence>
<dbReference type="EMBL" id="FQZG01000041">
    <property type="protein sequence ID" value="SHJ34177.1"/>
    <property type="molecule type" value="Genomic_DNA"/>
</dbReference>
<evidence type="ECO:0000313" key="2">
    <source>
        <dbReference type="Proteomes" id="UP000184512"/>
    </source>
</evidence>
<organism evidence="1 2">
    <name type="scientific">Tessaracoccus bendigoensis DSM 12906</name>
    <dbReference type="NCBI Taxonomy" id="1123357"/>
    <lineage>
        <taxon>Bacteria</taxon>
        <taxon>Bacillati</taxon>
        <taxon>Actinomycetota</taxon>
        <taxon>Actinomycetes</taxon>
        <taxon>Propionibacteriales</taxon>
        <taxon>Propionibacteriaceae</taxon>
        <taxon>Tessaracoccus</taxon>
    </lineage>
</organism>
<evidence type="ECO:0000313" key="1">
    <source>
        <dbReference type="EMBL" id="SHJ34177.1"/>
    </source>
</evidence>
<dbReference type="Pfam" id="PF12840">
    <property type="entry name" value="HTH_20"/>
    <property type="match status" value="1"/>
</dbReference>
<dbReference type="STRING" id="1123357.SAMN02745244_02292"/>
<protein>
    <submittedName>
        <fullName evidence="1">Predicted transcriptional regulator, ArsR family</fullName>
    </submittedName>
</protein>
<dbReference type="InterPro" id="IPR036390">
    <property type="entry name" value="WH_DNA-bd_sf"/>
</dbReference>
<dbReference type="SUPFAM" id="SSF46785">
    <property type="entry name" value="Winged helix' DNA-binding domain"/>
    <property type="match status" value="1"/>
</dbReference>